<dbReference type="GO" id="GO:0006310">
    <property type="term" value="P:DNA recombination"/>
    <property type="evidence" value="ECO:0007669"/>
    <property type="project" value="InterPro"/>
</dbReference>
<reference evidence="10 11" key="1">
    <citation type="submission" date="2017-05" db="EMBL/GenBank/DDBJ databases">
        <title>Genome sequence of Pediococcus pentosaceus strain SRCM100892.</title>
        <authorList>
            <person name="Cho S.H."/>
        </authorList>
    </citation>
    <scope>NUCLEOTIDE SEQUENCE [LARGE SCALE GENOMIC DNA]</scope>
    <source>
        <strain evidence="10 11">SRCM100892</strain>
    </source>
</reference>
<evidence type="ECO:0000259" key="8">
    <source>
        <dbReference type="Pfam" id="PF10141"/>
    </source>
</evidence>
<dbReference type="Pfam" id="PF10141">
    <property type="entry name" value="ssDNA-exonuc_C"/>
    <property type="match status" value="1"/>
</dbReference>
<feature type="domain" description="RecJ OB" evidence="9">
    <location>
        <begin position="455"/>
        <end position="562"/>
    </location>
</feature>
<evidence type="ECO:0000313" key="10">
    <source>
        <dbReference type="EMBL" id="ARW19557.1"/>
    </source>
</evidence>
<dbReference type="InterPro" id="IPR051673">
    <property type="entry name" value="SSDNA_exonuclease_RecJ"/>
</dbReference>
<dbReference type="Gene3D" id="3.90.1640.30">
    <property type="match status" value="1"/>
</dbReference>
<evidence type="ECO:0000259" key="9">
    <source>
        <dbReference type="Pfam" id="PF17768"/>
    </source>
</evidence>
<evidence type="ECO:0000259" key="7">
    <source>
        <dbReference type="Pfam" id="PF02272"/>
    </source>
</evidence>
<dbReference type="NCBIfam" id="TIGR00644">
    <property type="entry name" value="recJ"/>
    <property type="match status" value="1"/>
</dbReference>
<protein>
    <recommendedName>
        <fullName evidence="2">Single-stranded-DNA-specific exonuclease RecJ</fullName>
    </recommendedName>
</protein>
<dbReference type="InterPro" id="IPR004610">
    <property type="entry name" value="RecJ"/>
</dbReference>
<comment type="similarity">
    <text evidence="1">Belongs to the RecJ family.</text>
</comment>
<dbReference type="Proteomes" id="UP000196118">
    <property type="component" value="Chromosome"/>
</dbReference>
<dbReference type="EMBL" id="CP021474">
    <property type="protein sequence ID" value="ARW19557.1"/>
    <property type="molecule type" value="Genomic_DNA"/>
</dbReference>
<organism evidence="10 11">
    <name type="scientific">Pediococcus pentosaceus</name>
    <dbReference type="NCBI Taxonomy" id="1255"/>
    <lineage>
        <taxon>Bacteria</taxon>
        <taxon>Bacillati</taxon>
        <taxon>Bacillota</taxon>
        <taxon>Bacilli</taxon>
        <taxon>Lactobacillales</taxon>
        <taxon>Lactobacillaceae</taxon>
        <taxon>Pediococcus</taxon>
    </lineage>
</organism>
<feature type="domain" description="DHHA1" evidence="7">
    <location>
        <begin position="349"/>
        <end position="438"/>
    </location>
</feature>
<evidence type="ECO:0000256" key="1">
    <source>
        <dbReference type="ARBA" id="ARBA00005915"/>
    </source>
</evidence>
<dbReference type="InterPro" id="IPR003156">
    <property type="entry name" value="DHHA1_dom"/>
</dbReference>
<keyword evidence="5 10" id="KW-0269">Exonuclease</keyword>
<evidence type="ECO:0000259" key="6">
    <source>
        <dbReference type="Pfam" id="PF01368"/>
    </source>
</evidence>
<evidence type="ECO:0000256" key="4">
    <source>
        <dbReference type="ARBA" id="ARBA00022801"/>
    </source>
</evidence>
<gene>
    <name evidence="10" type="primary">recJ</name>
    <name evidence="10" type="ORF">S100892_00983</name>
</gene>
<dbReference type="Pfam" id="PF01368">
    <property type="entry name" value="DHH"/>
    <property type="match status" value="1"/>
</dbReference>
<evidence type="ECO:0000256" key="3">
    <source>
        <dbReference type="ARBA" id="ARBA00022722"/>
    </source>
</evidence>
<sequence length="773" mass="86667">MKDNRFNWQVSKLDDVDIDQLASETKLSQTMVKIMVARGFKTGEDILSFIDEDMSIVHDPMLLHDMQKALDRIFVAIESNEKILVYGDYDADGVTSTTIMYETLDQLGANVQYFVPDRFKDGYGPNLKEYQHFINDEGVQLIITVDNGVAGNEAIKFAEDQGTNVIVTDHHEIPEVLPEAYAIIHPRHPEGAYPFGDLSGVGVAFKVATALLEEIPEEFLDLYAIGTTADLVSMTDENRFLVKMGLEMIPNTQRIGLQKLIEISGVDVSHFDEQYIGFTVAPRINAVGRLENASRAVELLTTFDEEEATTIAQEINKINSKRQGLVSDIYTEAEEIALDDEHASRQTLVIAGHDWHQGVLGIVASRIVERTNKPTIVLSDQGGNGIYKGSGRSVAALNLFEAINPIREQCIGFGGHHMAIGVTVEADQLATLTDQLEKAGQLANLDFKQQPQLQIDLKVNIEELTEKLVSEMKILGPFGMNNPVPKFELEDVRVKEAKAIGKDGAHLKFTLDDGNQNINAIAFKRGELADVLNNVANPISLVGTINTNEWRGNVSVQFMTDDTKIDGLQVIDQRTSNLNKNLFKSDMQYVFFNQKLMDLIQSQNLNRKFYYYSSSAIEKNDTIVLVDCPDNLAEMAELIKATQPQRIITYFFHNVDFYASGMPSRIEFKQMFGIVKTQKLTKTAIMQLGPKLKIDQEKINFMIKVFFELNFVKIENGLLFINAEAEQHQLTEAPAYKKREELIQTQEKLLYSSGDELSAIVERLMNVDNKGVS</sequence>
<feature type="domain" description="DDH" evidence="6">
    <location>
        <begin position="82"/>
        <end position="227"/>
    </location>
</feature>
<name>A0A1Y0VYH7_PEDPE</name>
<dbReference type="InterPro" id="IPR018779">
    <property type="entry name" value="RecJ_C"/>
</dbReference>
<proteinExistence type="inferred from homology"/>
<evidence type="ECO:0000313" key="11">
    <source>
        <dbReference type="Proteomes" id="UP000196118"/>
    </source>
</evidence>
<keyword evidence="3" id="KW-0540">Nuclease</keyword>
<dbReference type="InterPro" id="IPR001667">
    <property type="entry name" value="DDH_dom"/>
</dbReference>
<dbReference type="GO" id="GO:0006281">
    <property type="term" value="P:DNA repair"/>
    <property type="evidence" value="ECO:0007669"/>
    <property type="project" value="InterPro"/>
</dbReference>
<dbReference type="GO" id="GO:0003676">
    <property type="term" value="F:nucleic acid binding"/>
    <property type="evidence" value="ECO:0007669"/>
    <property type="project" value="InterPro"/>
</dbReference>
<dbReference type="AlphaFoldDB" id="A0A1Y0VYH7"/>
<feature type="domain" description="Single-stranded-DNA-specific exonuclease RecJ C-terminal" evidence="8">
    <location>
        <begin position="569"/>
        <end position="758"/>
    </location>
</feature>
<dbReference type="SUPFAM" id="SSF64182">
    <property type="entry name" value="DHH phosphoesterases"/>
    <property type="match status" value="1"/>
</dbReference>
<dbReference type="GO" id="GO:0008409">
    <property type="term" value="F:5'-3' exonuclease activity"/>
    <property type="evidence" value="ECO:0007669"/>
    <property type="project" value="InterPro"/>
</dbReference>
<evidence type="ECO:0000256" key="5">
    <source>
        <dbReference type="ARBA" id="ARBA00022839"/>
    </source>
</evidence>
<dbReference type="PANTHER" id="PTHR30255">
    <property type="entry name" value="SINGLE-STRANDED-DNA-SPECIFIC EXONUCLEASE RECJ"/>
    <property type="match status" value="1"/>
</dbReference>
<dbReference type="Pfam" id="PF17768">
    <property type="entry name" value="RecJ_OB"/>
    <property type="match status" value="1"/>
</dbReference>
<evidence type="ECO:0000256" key="2">
    <source>
        <dbReference type="ARBA" id="ARBA00019841"/>
    </source>
</evidence>
<dbReference type="Pfam" id="PF02272">
    <property type="entry name" value="DHHA1"/>
    <property type="match status" value="1"/>
</dbReference>
<dbReference type="InterPro" id="IPR041122">
    <property type="entry name" value="RecJ_OB"/>
</dbReference>
<accession>A0A1Y0VYH7</accession>
<dbReference type="InterPro" id="IPR038763">
    <property type="entry name" value="DHH_sf"/>
</dbReference>
<dbReference type="PANTHER" id="PTHR30255:SF2">
    <property type="entry name" value="SINGLE-STRANDED-DNA-SPECIFIC EXONUCLEASE RECJ"/>
    <property type="match status" value="1"/>
</dbReference>
<dbReference type="Gene3D" id="2.40.50.460">
    <property type="match status" value="1"/>
</dbReference>
<keyword evidence="4 10" id="KW-0378">Hydrolase</keyword>